<dbReference type="AlphaFoldDB" id="A0A136A750"/>
<dbReference type="InterPro" id="IPR050982">
    <property type="entry name" value="Auxin_biosynth/cation_transpt"/>
</dbReference>
<keyword evidence="1" id="KW-0560">Oxidoreductase</keyword>
<proteinExistence type="predicted"/>
<reference evidence="3" key="1">
    <citation type="submission" date="2016-02" db="EMBL/GenBank/DDBJ databases">
        <authorList>
            <person name="Schultz-Johansen M."/>
            <person name="Glaring M.A."/>
            <person name="Bech P.K."/>
            <person name="Stougaard P."/>
        </authorList>
    </citation>
    <scope>NUCLEOTIDE SEQUENCE [LARGE SCALE GENOMIC DNA]</scope>
    <source>
        <strain evidence="3">S66</strain>
    </source>
</reference>
<keyword evidence="3" id="KW-1185">Reference proteome</keyword>
<dbReference type="InterPro" id="IPR036188">
    <property type="entry name" value="FAD/NAD-bd_sf"/>
</dbReference>
<dbReference type="Pfam" id="PF13738">
    <property type="entry name" value="Pyr_redox_3"/>
    <property type="match status" value="1"/>
</dbReference>
<dbReference type="GO" id="GO:0050660">
    <property type="term" value="F:flavin adenine dinucleotide binding"/>
    <property type="evidence" value="ECO:0007669"/>
    <property type="project" value="TreeGrafter"/>
</dbReference>
<dbReference type="GO" id="GO:0004497">
    <property type="term" value="F:monooxygenase activity"/>
    <property type="evidence" value="ECO:0007669"/>
    <property type="project" value="TreeGrafter"/>
</dbReference>
<protein>
    <submittedName>
        <fullName evidence="2">Pyridine nucleotide-disulfide oxidoreductase</fullName>
    </submittedName>
</protein>
<evidence type="ECO:0000313" key="3">
    <source>
        <dbReference type="Proteomes" id="UP000070299"/>
    </source>
</evidence>
<dbReference type="PANTHER" id="PTHR43539">
    <property type="entry name" value="FLAVIN-BINDING MONOOXYGENASE-LIKE PROTEIN (AFU_ORTHOLOGUE AFUA_4G09220)"/>
    <property type="match status" value="1"/>
</dbReference>
<dbReference type="SUPFAM" id="SSF51905">
    <property type="entry name" value="FAD/NAD(P)-binding domain"/>
    <property type="match status" value="2"/>
</dbReference>
<evidence type="ECO:0000313" key="2">
    <source>
        <dbReference type="EMBL" id="KXI31047.1"/>
    </source>
</evidence>
<sequence>MSHLLSKQGLRHLVMERGDVAQAWRDRKWDSLRLLTTNQQTRLPEFAYKGSDPHGFMKAAELVAFLEGFAQHSQTPLLTNTKVTKVRKDGELYSISSTKGDWQARAVIVASGACARPKVPAISREFPASVTQLTPLEYRSPAQIQEGRVLVVGASATGLQFADELKRAGRDVTLAVGEHVRMPRNYRGRDITEWLSLTGIYDQRYNEIDDIARGRNIPSPQLVGNAHKAILDLNSLTDIDVQLTGRLMGINNGVAQFSGSLKNVCMLADLKMRRLLGSIDDYIDAKLQGKAPPAETFADTRISDSPATTLCFARNAINTVIWATGYRPDLPWLELPVFDHKGQVKHDGGVAPEPGLYFMGLPLMRRRKSSYIMGVEDDARDITNHLASYLAN</sequence>
<dbReference type="STRING" id="1799789.AX660_00450"/>
<comment type="caution">
    <text evidence="2">The sequence shown here is derived from an EMBL/GenBank/DDBJ whole genome shotgun (WGS) entry which is preliminary data.</text>
</comment>
<dbReference type="Gene3D" id="3.50.50.60">
    <property type="entry name" value="FAD/NAD(P)-binding domain"/>
    <property type="match status" value="2"/>
</dbReference>
<dbReference type="PRINTS" id="PR00411">
    <property type="entry name" value="PNDRDTASEI"/>
</dbReference>
<dbReference type="PANTHER" id="PTHR43539:SF78">
    <property type="entry name" value="FLAVIN-CONTAINING MONOOXYGENASE"/>
    <property type="match status" value="1"/>
</dbReference>
<accession>A0A136A750</accession>
<dbReference type="EMBL" id="LSNE01000001">
    <property type="protein sequence ID" value="KXI31047.1"/>
    <property type="molecule type" value="Genomic_DNA"/>
</dbReference>
<dbReference type="Proteomes" id="UP000070299">
    <property type="component" value="Unassembled WGS sequence"/>
</dbReference>
<name>A0A136A750_9ALTE</name>
<gene>
    <name evidence="2" type="ORF">AX660_00450</name>
</gene>
<organism evidence="2 3">
    <name type="scientific">Paraglaciecola hydrolytica</name>
    <dbReference type="NCBI Taxonomy" id="1799789"/>
    <lineage>
        <taxon>Bacteria</taxon>
        <taxon>Pseudomonadati</taxon>
        <taxon>Pseudomonadota</taxon>
        <taxon>Gammaproteobacteria</taxon>
        <taxon>Alteromonadales</taxon>
        <taxon>Alteromonadaceae</taxon>
        <taxon>Paraglaciecola</taxon>
    </lineage>
</organism>
<evidence type="ECO:0000256" key="1">
    <source>
        <dbReference type="ARBA" id="ARBA00023002"/>
    </source>
</evidence>